<evidence type="ECO:0000313" key="4">
    <source>
        <dbReference type="Proteomes" id="UP001152795"/>
    </source>
</evidence>
<feature type="region of interest" description="Disordered" evidence="1">
    <location>
        <begin position="54"/>
        <end position="90"/>
    </location>
</feature>
<name>A0A6S7GYX4_PARCT</name>
<dbReference type="EMBL" id="CACRXK020001527">
    <property type="protein sequence ID" value="CAB3989650.1"/>
    <property type="molecule type" value="Genomic_DNA"/>
</dbReference>
<comment type="caution">
    <text evidence="3">The sequence shown here is derived from an EMBL/GenBank/DDBJ whole genome shotgun (WGS) entry which is preliminary data.</text>
</comment>
<evidence type="ECO:0000259" key="2">
    <source>
        <dbReference type="Pfam" id="PF23099"/>
    </source>
</evidence>
<dbReference type="OrthoDB" id="360653at2759"/>
<dbReference type="Gene3D" id="1.25.10.10">
    <property type="entry name" value="Leucine-rich Repeat Variant"/>
    <property type="match status" value="1"/>
</dbReference>
<dbReference type="Pfam" id="PF23099">
    <property type="entry name" value="UTP20_C"/>
    <property type="match status" value="1"/>
</dbReference>
<feature type="region of interest" description="Disordered" evidence="1">
    <location>
        <begin position="722"/>
        <end position="757"/>
    </location>
</feature>
<dbReference type="InterPro" id="IPR052575">
    <property type="entry name" value="SSU_processome_comp_20"/>
</dbReference>
<dbReference type="InterPro" id="IPR016024">
    <property type="entry name" value="ARM-type_fold"/>
</dbReference>
<keyword evidence="4" id="KW-1185">Reference proteome</keyword>
<dbReference type="InterPro" id="IPR011989">
    <property type="entry name" value="ARM-like"/>
</dbReference>
<accession>A0A6S7GYX4</accession>
<reference evidence="3" key="1">
    <citation type="submission" date="2020-04" db="EMBL/GenBank/DDBJ databases">
        <authorList>
            <person name="Alioto T."/>
            <person name="Alioto T."/>
            <person name="Gomez Garrido J."/>
        </authorList>
    </citation>
    <scope>NUCLEOTIDE SEQUENCE</scope>
    <source>
        <strain evidence="3">A484AB</strain>
    </source>
</reference>
<dbReference type="PANTHER" id="PTHR17695:SF11">
    <property type="entry name" value="SMALL SUBUNIT PROCESSOME COMPONENT 20 HOMOLOG"/>
    <property type="match status" value="1"/>
</dbReference>
<dbReference type="InterPro" id="IPR057525">
    <property type="entry name" value="UTP20_C"/>
</dbReference>
<dbReference type="PANTHER" id="PTHR17695">
    <property type="entry name" value="SMALL SUBUNIT PROCESSOME COMPONENT 20 HOMOLOG"/>
    <property type="match status" value="1"/>
</dbReference>
<feature type="compositionally biased region" description="Polar residues" evidence="1">
    <location>
        <begin position="71"/>
        <end position="82"/>
    </location>
</feature>
<dbReference type="Proteomes" id="UP001152795">
    <property type="component" value="Unassembled WGS sequence"/>
</dbReference>
<feature type="non-terminal residue" evidence="3">
    <location>
        <position position="757"/>
    </location>
</feature>
<feature type="domain" description="U3 small nucleolar RNA-associated protein 20 C-terminal" evidence="2">
    <location>
        <begin position="398"/>
        <end position="741"/>
    </location>
</feature>
<proteinExistence type="predicted"/>
<feature type="compositionally biased region" description="Basic residues" evidence="1">
    <location>
        <begin position="724"/>
        <end position="757"/>
    </location>
</feature>
<evidence type="ECO:0000256" key="1">
    <source>
        <dbReference type="SAM" id="MobiDB-lite"/>
    </source>
</evidence>
<organism evidence="3 4">
    <name type="scientific">Paramuricea clavata</name>
    <name type="common">Red gorgonian</name>
    <name type="synonym">Violescent sea-whip</name>
    <dbReference type="NCBI Taxonomy" id="317549"/>
    <lineage>
        <taxon>Eukaryota</taxon>
        <taxon>Metazoa</taxon>
        <taxon>Cnidaria</taxon>
        <taxon>Anthozoa</taxon>
        <taxon>Octocorallia</taxon>
        <taxon>Malacalcyonacea</taxon>
        <taxon>Plexauridae</taxon>
        <taxon>Paramuricea</taxon>
    </lineage>
</organism>
<feature type="compositionally biased region" description="Basic and acidic residues" evidence="1">
    <location>
        <begin position="54"/>
        <end position="66"/>
    </location>
</feature>
<sequence length="757" mass="86537">VLDETQNHKISLRVEEVLRRVSIGLQKNAVFLPEQMLVFVFGLVSERLPLLEKHQRGDERTTDQQDARLQPSDTYIIPSQPSRGGKAPEVSHRTNTHVLITFGLQLLLTALKRQKLVSTDEQHSKMLDPFVSILTDALNSKHVKITTIALRCLCWVVRFPLPSFKTHVIDIASRLFKLLKNHARTGGASGDNYEMVLSSFKTITVLIRDFTELKVTERQLRILLTFVEEDIHDYTRQSSAFPLLKAILSRKLQASEINDVMLKVAELSVTDQSSTVRLQCRQVLLQYLLDYPLGKKLKRYLQFFISQLEYEHSSGRESTLEMLVSIVNSFPEKVVYINSGLFFLPLCMRLVNDESVNCRKLTAAAIKALIEKLDVERRDNLFGIVMTWMNENKTSLQRLSCHVCGLFVEVESKSFDRRLTDVLPLLFDIIKPDNYNDKDEGRQKETISDHLLINALMTLTKILQECSVLEEKGKAKMTADAWDSILSHLTFPHTWVRFMASRLFGLLFSQHSPEDLIQLSKESSMEEYLVIDIGKKISLLCEAFLEQLKTQHLDPELGEQVVKNMFYLSKLVTLTEKEISDGFVVSPITEEASGHVTISLLLTKMCNIAKYESSQTPKLTQKRFSVFRWIAAVGSYLGSEGVRPYLIQMLKPVYRELDGGSTFVDEKLRELVQEVAELFKDLVGHEIFSQSYTAAKQSATEARAKRKMQNAFEMVANPEASVAKKMKRNVAKKESRKRKLDSKKPMRKSKKIKTYSL</sequence>
<dbReference type="GO" id="GO:0030686">
    <property type="term" value="C:90S preribosome"/>
    <property type="evidence" value="ECO:0007669"/>
    <property type="project" value="TreeGrafter"/>
</dbReference>
<dbReference type="PROSITE" id="PS50077">
    <property type="entry name" value="HEAT_REPEAT"/>
    <property type="match status" value="1"/>
</dbReference>
<gene>
    <name evidence="3" type="ORF">PACLA_8A035389</name>
</gene>
<dbReference type="AlphaFoldDB" id="A0A6S7GYX4"/>
<dbReference type="SUPFAM" id="SSF48371">
    <property type="entry name" value="ARM repeat"/>
    <property type="match status" value="1"/>
</dbReference>
<dbReference type="GO" id="GO:0032040">
    <property type="term" value="C:small-subunit processome"/>
    <property type="evidence" value="ECO:0007669"/>
    <property type="project" value="TreeGrafter"/>
</dbReference>
<protein>
    <submittedName>
        <fullName evidence="3">Small subunit processome component 20 homolog</fullName>
    </submittedName>
</protein>
<dbReference type="InterPro" id="IPR021133">
    <property type="entry name" value="HEAT_type_2"/>
</dbReference>
<evidence type="ECO:0000313" key="3">
    <source>
        <dbReference type="EMBL" id="CAB3989650.1"/>
    </source>
</evidence>